<organism evidence="2 3">
    <name type="scientific">Metasolibacillus meyeri</name>
    <dbReference type="NCBI Taxonomy" id="1071052"/>
    <lineage>
        <taxon>Bacteria</taxon>
        <taxon>Bacillati</taxon>
        <taxon>Bacillota</taxon>
        <taxon>Bacilli</taxon>
        <taxon>Bacillales</taxon>
        <taxon>Caryophanaceae</taxon>
        <taxon>Metasolibacillus</taxon>
    </lineage>
</organism>
<keyword evidence="1" id="KW-1133">Transmembrane helix</keyword>
<keyword evidence="3" id="KW-1185">Reference proteome</keyword>
<reference evidence="2 3" key="1">
    <citation type="submission" date="2023-03" db="EMBL/GenBank/DDBJ databases">
        <title>Bacillus Genome Sequencing.</title>
        <authorList>
            <person name="Dunlap C."/>
        </authorList>
    </citation>
    <scope>NUCLEOTIDE SEQUENCE [LARGE SCALE GENOMIC DNA]</scope>
    <source>
        <strain evidence="2 3">B-59205</strain>
    </source>
</reference>
<comment type="caution">
    <text evidence="2">The sequence shown here is derived from an EMBL/GenBank/DDBJ whole genome shotgun (WGS) entry which is preliminary data.</text>
</comment>
<proteinExistence type="predicted"/>
<dbReference type="EMBL" id="JARSFG010000003">
    <property type="protein sequence ID" value="MEC1177352.1"/>
    <property type="molecule type" value="Genomic_DNA"/>
</dbReference>
<evidence type="ECO:0000313" key="2">
    <source>
        <dbReference type="EMBL" id="MEC1177352.1"/>
    </source>
</evidence>
<dbReference type="RefSeq" id="WP_107839836.1">
    <property type="nucleotide sequence ID" value="NZ_JARSFG010000003.1"/>
</dbReference>
<name>A0AAW9NJT1_9BACL</name>
<feature type="transmembrane region" description="Helical" evidence="1">
    <location>
        <begin position="6"/>
        <end position="26"/>
    </location>
</feature>
<evidence type="ECO:0000256" key="1">
    <source>
        <dbReference type="SAM" id="Phobius"/>
    </source>
</evidence>
<evidence type="ECO:0000313" key="3">
    <source>
        <dbReference type="Proteomes" id="UP001344888"/>
    </source>
</evidence>
<accession>A0AAW9NJT1</accession>
<gene>
    <name evidence="2" type="ORF">P9B03_02550</name>
</gene>
<dbReference type="AlphaFoldDB" id="A0AAW9NJT1"/>
<protein>
    <recommendedName>
        <fullName evidence="4">DUF3784 domain-containing protein</fullName>
    </recommendedName>
</protein>
<feature type="transmembrane region" description="Helical" evidence="1">
    <location>
        <begin position="47"/>
        <end position="68"/>
    </location>
</feature>
<evidence type="ECO:0008006" key="4">
    <source>
        <dbReference type="Google" id="ProtNLM"/>
    </source>
</evidence>
<dbReference type="Proteomes" id="UP001344888">
    <property type="component" value="Unassembled WGS sequence"/>
</dbReference>
<keyword evidence="1" id="KW-0472">Membrane</keyword>
<keyword evidence="1" id="KW-0812">Transmembrane</keyword>
<sequence length="99" mass="11180">MLTLITGSIIGLVVLVIISEIYKMSFERSKESKDERGQILLFKIKSFSYSLLTIGIIAGVILVAILDLVNKDLFIYYVMIIFFIQSIASSIYLAIVRKI</sequence>
<feature type="transmembrane region" description="Helical" evidence="1">
    <location>
        <begin position="74"/>
        <end position="95"/>
    </location>
</feature>